<comment type="similarity">
    <text evidence="3">Belongs to the diphthine synthase family.</text>
</comment>
<evidence type="ECO:0000256" key="7">
    <source>
        <dbReference type="ARBA" id="ARBA00022691"/>
    </source>
</evidence>
<dbReference type="InterPro" id="IPR014777">
    <property type="entry name" value="4pyrrole_Mease_sub1"/>
</dbReference>
<dbReference type="InterPro" id="IPR014776">
    <property type="entry name" value="4pyrrole_Mease_sub2"/>
</dbReference>
<sequence length="307" mass="33923">MLFIVGLGLGDEKDITLRGLEAVKKCKTVYIEAYTSLLSFGLSSNGLSTLEKLYGKSITLADREMVEEKADDILSEARGSDVAFLVVGDPFGATTHTDLVVRANKIGVDVKVVHNASVMNAVGVCGLQLYRYGETVSIPFFTETWRPDSFYEKIQRNRTLGLHTLCLLDIRVKEPSLESLCRGRKQYEPPRYMTINTCIEQLLEVEQTRAESGTVHGFILSSSGHFKCSFGGGGSYSEDTDCVGFARLGSEDQRIVAGTLRELQMIDFGTPLHCLVIVGKTHPVEEEMLDFYKLKGGTLEQIENRSA</sequence>
<dbReference type="InterPro" id="IPR004551">
    <property type="entry name" value="Dphthn_synthase"/>
</dbReference>
<feature type="binding site" evidence="9">
    <location>
        <position position="89"/>
    </location>
    <ligand>
        <name>S-adenosyl-L-methionine</name>
        <dbReference type="ChEBI" id="CHEBI:59789"/>
    </ligand>
</feature>
<feature type="binding site" evidence="9">
    <location>
        <position position="273"/>
    </location>
    <ligand>
        <name>S-adenosyl-L-methionine</name>
        <dbReference type="ChEBI" id="CHEBI:59789"/>
    </ligand>
</feature>
<dbReference type="UniPathway" id="UPA00559"/>
<feature type="domain" description="Tetrapyrrole methylase" evidence="10">
    <location>
        <begin position="1"/>
        <end position="181"/>
    </location>
</feature>
<reference evidence="11 12" key="1">
    <citation type="journal article" date="2019" name="Plant Biotechnol. J.">
        <title>The red bayberry genome and genetic basis of sex determination.</title>
        <authorList>
            <person name="Jia H.M."/>
            <person name="Jia H.J."/>
            <person name="Cai Q.L."/>
            <person name="Wang Y."/>
            <person name="Zhao H.B."/>
            <person name="Yang W.F."/>
            <person name="Wang G.Y."/>
            <person name="Li Y.H."/>
            <person name="Zhan D.L."/>
            <person name="Shen Y.T."/>
            <person name="Niu Q.F."/>
            <person name="Chang L."/>
            <person name="Qiu J."/>
            <person name="Zhao L."/>
            <person name="Xie H.B."/>
            <person name="Fu W.Y."/>
            <person name="Jin J."/>
            <person name="Li X.W."/>
            <person name="Jiao Y."/>
            <person name="Zhou C.C."/>
            <person name="Tu T."/>
            <person name="Chai C.Y."/>
            <person name="Gao J.L."/>
            <person name="Fan L.J."/>
            <person name="van de Weg E."/>
            <person name="Wang J.Y."/>
            <person name="Gao Z.S."/>
        </authorList>
    </citation>
    <scope>NUCLEOTIDE SEQUENCE [LARGE SCALE GENOMIC DNA]</scope>
    <source>
        <tissue evidence="11">Leaves</tissue>
    </source>
</reference>
<dbReference type="OrthoDB" id="2516at2759"/>
<evidence type="ECO:0000256" key="9">
    <source>
        <dbReference type="PIRSR" id="PIRSR036432-1"/>
    </source>
</evidence>
<dbReference type="NCBIfam" id="TIGR00522">
    <property type="entry name" value="dph5"/>
    <property type="match status" value="1"/>
</dbReference>
<evidence type="ECO:0000256" key="6">
    <source>
        <dbReference type="ARBA" id="ARBA00022679"/>
    </source>
</evidence>
<evidence type="ECO:0000256" key="1">
    <source>
        <dbReference type="ARBA" id="ARBA00004006"/>
    </source>
</evidence>
<feature type="binding site" evidence="9">
    <location>
        <position position="248"/>
    </location>
    <ligand>
        <name>S-adenosyl-L-methionine</name>
        <dbReference type="ChEBI" id="CHEBI:59789"/>
    </ligand>
</feature>
<feature type="binding site" evidence="9">
    <location>
        <position position="168"/>
    </location>
    <ligand>
        <name>S-adenosyl-L-methionine</name>
        <dbReference type="ChEBI" id="CHEBI:59789"/>
    </ligand>
</feature>
<dbReference type="Gene3D" id="3.40.1010.10">
    <property type="entry name" value="Cobalt-precorrin-4 Transmethylase, Domain 1"/>
    <property type="match status" value="1"/>
</dbReference>
<dbReference type="SUPFAM" id="SSF53790">
    <property type="entry name" value="Tetrapyrrole methylase"/>
    <property type="match status" value="1"/>
</dbReference>
<dbReference type="FunFam" id="3.40.1010.10:FF:000004">
    <property type="entry name" value="Putative diphthine synthase"/>
    <property type="match status" value="1"/>
</dbReference>
<keyword evidence="5" id="KW-0489">Methyltransferase</keyword>
<gene>
    <name evidence="11" type="ORF">CJ030_MR8G002762</name>
</gene>
<dbReference type="Gene3D" id="3.30.950.10">
    <property type="entry name" value="Methyltransferase, Cobalt-precorrin-4 Transmethylase, Domain 2"/>
    <property type="match status" value="1"/>
</dbReference>
<dbReference type="CDD" id="cd11647">
    <property type="entry name" value="DHP5_DphB"/>
    <property type="match status" value="1"/>
</dbReference>
<keyword evidence="6" id="KW-0808">Transferase</keyword>
<keyword evidence="7 9" id="KW-0949">S-adenosyl-L-methionine</keyword>
<dbReference type="GO" id="GO:0017183">
    <property type="term" value="P:protein histidyl modification to diphthamide"/>
    <property type="evidence" value="ECO:0007669"/>
    <property type="project" value="UniProtKB-UniPathway"/>
</dbReference>
<comment type="pathway">
    <text evidence="2">Protein modification; peptidyl-diphthamide biosynthesis.</text>
</comment>
<dbReference type="GO" id="GO:0141133">
    <property type="term" value="F:diphthine methyl ester synthase activity"/>
    <property type="evidence" value="ECO:0007669"/>
    <property type="project" value="UniProtKB-EC"/>
</dbReference>
<evidence type="ECO:0000313" key="11">
    <source>
        <dbReference type="EMBL" id="KAB1203672.1"/>
    </source>
</evidence>
<comment type="function">
    <text evidence="1">S-adenosyl-L-methionine-dependent methyltransferase that catalyzes four methylations of the modified target histidine residue in translation elongation factor 2 (EF-2), to form an intermediate called diphthine methyl ester. The four successive methylation reactions represent the second step of diphthamide biosynthesis.</text>
</comment>
<keyword evidence="12" id="KW-1185">Reference proteome</keyword>
<comment type="caution">
    <text evidence="11">The sequence shown here is derived from an EMBL/GenBank/DDBJ whole genome shotgun (WGS) entry which is preliminary data.</text>
</comment>
<proteinExistence type="inferred from homology"/>
<dbReference type="AlphaFoldDB" id="A0A6A1UTJ7"/>
<dbReference type="PANTHER" id="PTHR10882">
    <property type="entry name" value="DIPHTHINE SYNTHASE"/>
    <property type="match status" value="1"/>
</dbReference>
<dbReference type="EMBL" id="RXIC02000026">
    <property type="protein sequence ID" value="KAB1203672.1"/>
    <property type="molecule type" value="Genomic_DNA"/>
</dbReference>
<protein>
    <recommendedName>
        <fullName evidence="4">diphthine methyl ester synthase</fullName>
        <ecNumber evidence="4">2.1.1.314</ecNumber>
    </recommendedName>
</protein>
<comment type="catalytic activity">
    <reaction evidence="8">
        <text>2-[(3S)-amino-3-carboxypropyl]-L-histidyl-[translation elongation factor 2] + 4 S-adenosyl-L-methionine = diphthine methyl ester-[translation elongation factor 2] + 4 S-adenosyl-L-homocysteine + 3 H(+)</text>
        <dbReference type="Rhea" id="RHEA:42652"/>
        <dbReference type="Rhea" id="RHEA-COMP:9749"/>
        <dbReference type="Rhea" id="RHEA-COMP:10173"/>
        <dbReference type="ChEBI" id="CHEBI:15378"/>
        <dbReference type="ChEBI" id="CHEBI:57856"/>
        <dbReference type="ChEBI" id="CHEBI:59789"/>
        <dbReference type="ChEBI" id="CHEBI:73995"/>
        <dbReference type="ChEBI" id="CHEBI:79005"/>
        <dbReference type="EC" id="2.1.1.314"/>
    </reaction>
</comment>
<organism evidence="11 12">
    <name type="scientific">Morella rubra</name>
    <name type="common">Chinese bayberry</name>
    <dbReference type="NCBI Taxonomy" id="262757"/>
    <lineage>
        <taxon>Eukaryota</taxon>
        <taxon>Viridiplantae</taxon>
        <taxon>Streptophyta</taxon>
        <taxon>Embryophyta</taxon>
        <taxon>Tracheophyta</taxon>
        <taxon>Spermatophyta</taxon>
        <taxon>Magnoliopsida</taxon>
        <taxon>eudicotyledons</taxon>
        <taxon>Gunneridae</taxon>
        <taxon>Pentapetalae</taxon>
        <taxon>rosids</taxon>
        <taxon>fabids</taxon>
        <taxon>Fagales</taxon>
        <taxon>Myricaceae</taxon>
        <taxon>Morella</taxon>
    </lineage>
</organism>
<feature type="binding site" evidence="9">
    <location>
        <begin position="117"/>
        <end position="118"/>
    </location>
    <ligand>
        <name>S-adenosyl-L-methionine</name>
        <dbReference type="ChEBI" id="CHEBI:59789"/>
    </ligand>
</feature>
<evidence type="ECO:0000313" key="12">
    <source>
        <dbReference type="Proteomes" id="UP000516437"/>
    </source>
</evidence>
<dbReference type="PIRSF" id="PIRSF036432">
    <property type="entry name" value="Diphthine_synth"/>
    <property type="match status" value="1"/>
</dbReference>
<evidence type="ECO:0000256" key="2">
    <source>
        <dbReference type="ARBA" id="ARBA00005156"/>
    </source>
</evidence>
<feature type="binding site" evidence="9">
    <location>
        <position position="92"/>
    </location>
    <ligand>
        <name>S-adenosyl-L-methionine</name>
        <dbReference type="ChEBI" id="CHEBI:59789"/>
    </ligand>
</feature>
<accession>A0A6A1UTJ7</accession>
<feature type="binding site" evidence="9">
    <location>
        <position position="9"/>
    </location>
    <ligand>
        <name>S-adenosyl-L-methionine</name>
        <dbReference type="ChEBI" id="CHEBI:59789"/>
    </ligand>
</feature>
<dbReference type="Proteomes" id="UP000516437">
    <property type="component" value="Chromosome 8"/>
</dbReference>
<dbReference type="EC" id="2.1.1.314" evidence="4"/>
<dbReference type="GO" id="GO:0032259">
    <property type="term" value="P:methylation"/>
    <property type="evidence" value="ECO:0007669"/>
    <property type="project" value="UniProtKB-KW"/>
</dbReference>
<evidence type="ECO:0000256" key="8">
    <source>
        <dbReference type="ARBA" id="ARBA00048752"/>
    </source>
</evidence>
<dbReference type="FunFam" id="3.30.950.10:FF:000004">
    <property type="entry name" value="Diphthine synthase putative"/>
    <property type="match status" value="1"/>
</dbReference>
<name>A0A6A1UTJ7_9ROSI</name>
<evidence type="ECO:0000256" key="5">
    <source>
        <dbReference type="ARBA" id="ARBA00022603"/>
    </source>
</evidence>
<evidence type="ECO:0000256" key="4">
    <source>
        <dbReference type="ARBA" id="ARBA00011927"/>
    </source>
</evidence>
<dbReference type="InterPro" id="IPR035996">
    <property type="entry name" value="4pyrrol_Methylase_sf"/>
</dbReference>
<evidence type="ECO:0000256" key="3">
    <source>
        <dbReference type="ARBA" id="ARBA00006729"/>
    </source>
</evidence>
<dbReference type="Pfam" id="PF00590">
    <property type="entry name" value="TP_methylase"/>
    <property type="match status" value="1"/>
</dbReference>
<dbReference type="HAMAP" id="MF_01084">
    <property type="entry name" value="Diphthine_synth"/>
    <property type="match status" value="1"/>
</dbReference>
<dbReference type="InterPro" id="IPR000878">
    <property type="entry name" value="4pyrrol_Mease"/>
</dbReference>
<dbReference type="PANTHER" id="PTHR10882:SF0">
    <property type="entry name" value="DIPHTHINE METHYL ESTER SYNTHASE"/>
    <property type="match status" value="1"/>
</dbReference>
<evidence type="ECO:0000259" key="10">
    <source>
        <dbReference type="Pfam" id="PF00590"/>
    </source>
</evidence>